<sequence>MASANIDQEIVRESLECPICKDFFSEPKQLLCGHTFCQGCIDGLEKVISSFGNDSEFGFLHTIYTRSAEARRCINQRLNEGQRYSIMCPNCRKMSLIPENGLNTNYVVKEMVEKFRFISFTNSGFNGNDSSADSGEKNTCSGCSRPTPTNELFFCKGCASVTNKKVLNFRSNWRVGFDGLQVHPKVYSLGAIQLLGLEPKKERICNSKPTSFYTMACVLFQNHFLS</sequence>
<gene>
    <name evidence="1" type="ORF">MENTE1834_LOCUS34470</name>
</gene>
<reference evidence="1" key="1">
    <citation type="submission" date="2023-11" db="EMBL/GenBank/DDBJ databases">
        <authorList>
            <person name="Poullet M."/>
        </authorList>
    </citation>
    <scope>NUCLEOTIDE SEQUENCE</scope>
    <source>
        <strain evidence="1">E1834</strain>
    </source>
</reference>
<evidence type="ECO:0000313" key="1">
    <source>
        <dbReference type="EMBL" id="CAK5086950.1"/>
    </source>
</evidence>
<proteinExistence type="predicted"/>
<keyword evidence="2" id="KW-1185">Reference proteome</keyword>
<protein>
    <submittedName>
        <fullName evidence="1">Uncharacterized protein</fullName>
    </submittedName>
</protein>
<comment type="caution">
    <text evidence="1">The sequence shown here is derived from an EMBL/GenBank/DDBJ whole genome shotgun (WGS) entry which is preliminary data.</text>
</comment>
<evidence type="ECO:0000313" key="2">
    <source>
        <dbReference type="Proteomes" id="UP001497535"/>
    </source>
</evidence>
<name>A0ACB1AA36_MELEN</name>
<dbReference type="EMBL" id="CAVMJV010000062">
    <property type="protein sequence ID" value="CAK5086950.1"/>
    <property type="molecule type" value="Genomic_DNA"/>
</dbReference>
<organism evidence="1 2">
    <name type="scientific">Meloidogyne enterolobii</name>
    <name type="common">Root-knot nematode worm</name>
    <name type="synonym">Meloidogyne mayaguensis</name>
    <dbReference type="NCBI Taxonomy" id="390850"/>
    <lineage>
        <taxon>Eukaryota</taxon>
        <taxon>Metazoa</taxon>
        <taxon>Ecdysozoa</taxon>
        <taxon>Nematoda</taxon>
        <taxon>Chromadorea</taxon>
        <taxon>Rhabditida</taxon>
        <taxon>Tylenchina</taxon>
        <taxon>Tylenchomorpha</taxon>
        <taxon>Tylenchoidea</taxon>
        <taxon>Meloidogynidae</taxon>
        <taxon>Meloidogyninae</taxon>
        <taxon>Meloidogyne</taxon>
    </lineage>
</organism>
<dbReference type="Proteomes" id="UP001497535">
    <property type="component" value="Unassembled WGS sequence"/>
</dbReference>
<accession>A0ACB1AA36</accession>